<dbReference type="SMART" id="SM00401">
    <property type="entry name" value="ZnF_GATA"/>
    <property type="match status" value="2"/>
</dbReference>
<dbReference type="EMBL" id="JAIFTL010000074">
    <property type="protein sequence ID" value="KAG9324194.1"/>
    <property type="molecule type" value="Genomic_DNA"/>
</dbReference>
<feature type="compositionally biased region" description="Basic and acidic residues" evidence="9">
    <location>
        <begin position="886"/>
        <end position="898"/>
    </location>
</feature>
<dbReference type="InterPro" id="IPR001878">
    <property type="entry name" value="Znf_CCHC"/>
</dbReference>
<reference evidence="12" key="1">
    <citation type="submission" date="2021-07" db="EMBL/GenBank/DDBJ databases">
        <title>Draft genome of Mortierella alpina, strain LL118, isolated from an aspen leaf litter sample.</title>
        <authorList>
            <person name="Yang S."/>
            <person name="Vinatzer B.A."/>
        </authorList>
    </citation>
    <scope>NUCLEOTIDE SEQUENCE</scope>
    <source>
        <strain evidence="12">LL118</strain>
    </source>
</reference>
<feature type="region of interest" description="Disordered" evidence="9">
    <location>
        <begin position="747"/>
        <end position="944"/>
    </location>
</feature>
<evidence type="ECO:0000256" key="3">
    <source>
        <dbReference type="ARBA" id="ARBA00022771"/>
    </source>
</evidence>
<dbReference type="PANTHER" id="PTHR10071:SF335">
    <property type="entry name" value="IRON-SENSING TRANSCRIPTIONAL REPRESSOR-RELATED"/>
    <property type="match status" value="1"/>
</dbReference>
<feature type="compositionally biased region" description="Basic and acidic residues" evidence="9">
    <location>
        <begin position="450"/>
        <end position="471"/>
    </location>
</feature>
<feature type="region of interest" description="Disordered" evidence="9">
    <location>
        <begin position="960"/>
        <end position="1051"/>
    </location>
</feature>
<dbReference type="PROSITE" id="PS50114">
    <property type="entry name" value="GATA_ZN_FINGER_2"/>
    <property type="match status" value="2"/>
</dbReference>
<organism evidence="12 13">
    <name type="scientific">Mortierella alpina</name>
    <name type="common">Oleaginous fungus</name>
    <name type="synonym">Mortierella renispora</name>
    <dbReference type="NCBI Taxonomy" id="64518"/>
    <lineage>
        <taxon>Eukaryota</taxon>
        <taxon>Fungi</taxon>
        <taxon>Fungi incertae sedis</taxon>
        <taxon>Mucoromycota</taxon>
        <taxon>Mortierellomycotina</taxon>
        <taxon>Mortierellomycetes</taxon>
        <taxon>Mortierellales</taxon>
        <taxon>Mortierellaceae</taxon>
        <taxon>Mortierella</taxon>
    </lineage>
</organism>
<keyword evidence="7" id="KW-0539">Nucleus</keyword>
<comment type="subcellular location">
    <subcellularLocation>
        <location evidence="1">Nucleus</location>
    </subcellularLocation>
</comment>
<evidence type="ECO:0000256" key="7">
    <source>
        <dbReference type="ARBA" id="ARBA00023242"/>
    </source>
</evidence>
<dbReference type="InterPro" id="IPR039355">
    <property type="entry name" value="Transcription_factor_GATA"/>
</dbReference>
<feature type="compositionally biased region" description="Low complexity" evidence="9">
    <location>
        <begin position="317"/>
        <end position="344"/>
    </location>
</feature>
<evidence type="ECO:0008006" key="14">
    <source>
        <dbReference type="Google" id="ProtNLM"/>
    </source>
</evidence>
<feature type="compositionally biased region" description="Low complexity" evidence="9">
    <location>
        <begin position="228"/>
        <end position="237"/>
    </location>
</feature>
<dbReference type="CDD" id="cd00202">
    <property type="entry name" value="ZnF_GATA"/>
    <property type="match status" value="2"/>
</dbReference>
<feature type="compositionally biased region" description="Basic and acidic residues" evidence="9">
    <location>
        <begin position="917"/>
        <end position="929"/>
    </location>
</feature>
<keyword evidence="3 8" id="KW-0863">Zinc-finger</keyword>
<feature type="compositionally biased region" description="Polar residues" evidence="9">
    <location>
        <begin position="901"/>
        <end position="916"/>
    </location>
</feature>
<evidence type="ECO:0000256" key="2">
    <source>
        <dbReference type="ARBA" id="ARBA00022723"/>
    </source>
</evidence>
<evidence type="ECO:0000259" key="11">
    <source>
        <dbReference type="PROSITE" id="PS50158"/>
    </source>
</evidence>
<dbReference type="Pfam" id="PF00320">
    <property type="entry name" value="GATA"/>
    <property type="match status" value="2"/>
</dbReference>
<feature type="compositionally biased region" description="Low complexity" evidence="9">
    <location>
        <begin position="288"/>
        <end position="304"/>
    </location>
</feature>
<feature type="compositionally biased region" description="Low complexity" evidence="9">
    <location>
        <begin position="775"/>
        <end position="797"/>
    </location>
</feature>
<evidence type="ECO:0000256" key="6">
    <source>
        <dbReference type="ARBA" id="ARBA00023163"/>
    </source>
</evidence>
<feature type="compositionally biased region" description="Basic and acidic residues" evidence="9">
    <location>
        <begin position="385"/>
        <end position="413"/>
    </location>
</feature>
<feature type="domain" description="CCHC-type" evidence="11">
    <location>
        <begin position="103"/>
        <end position="116"/>
    </location>
</feature>
<dbReference type="GO" id="GO:0000981">
    <property type="term" value="F:DNA-binding transcription factor activity, RNA polymerase II-specific"/>
    <property type="evidence" value="ECO:0007669"/>
    <property type="project" value="TreeGrafter"/>
</dbReference>
<evidence type="ECO:0000256" key="4">
    <source>
        <dbReference type="ARBA" id="ARBA00022833"/>
    </source>
</evidence>
<feature type="compositionally biased region" description="Basic and acidic residues" evidence="9">
    <location>
        <begin position="1153"/>
        <end position="1164"/>
    </location>
</feature>
<keyword evidence="6" id="KW-0804">Transcription</keyword>
<sequence>MDQNLTSIPFTMALWSASKAGYRHLAYSLHMQQLVSIRVKVTSLQDDKIALSMKYVSQGSGEDLDPNLVQLTGAEDKRRVHGGFMDKAPISIEQGGVLLKTTCKKCGAIGHLAAECFSGGEKFELLGDDDDGADEQASRSDRPRSSDKKKRKKEKESRERDWDKDRGRDRDSGGRDHREKRESKNPKKDSRRHDRSRSASPRRRTEEMRGSKVESLKDALAVMRAHKSSSPSTSTSSVMSLAGTEHVAPRTGQGCLSALSSSSVDRPQLSTGPEPRSSDVRVPSKHAPSISSPSAESPSTGSLSHTPTDKGGSIPTSNALSSSLKSRLSNSAPLSSFSSSNPASVISPKPYAAPHGHSSAATPSSAALSAATSSLLMLSSAADPTTRDPDASEEVAHIKAEDGDVTRPTDRHGSRGSSPVDHDTSARHGYDGSPDQAEPGVRSQNRHRHEHDTPHDWQHESSPHHSDRDTAMPDVSMGAVSKCTTDPPTATGKKRLASPNSATSSRREPSMASGSSMTPSPRLPPQNSHNPAGSSSPRPRKNSVSSTKKEHKVGVTATSCANCGTTTTPLWRRASNGQTICNACGLYFKARNLTRPPWLKRNMGPKKGETASEEVDELQERNGPSGSGPGVEGQSSSTSSTAEKAAESEDKNNDSECAGSCPGDGNCNGAGGAESCAGCPSFNQHQANRQHLVCANCRTTTTPLWRRDSGGNTICNACGLYFKLHNVHRPVTMKRAVIKRRKRVNLLASSPPPESQPGSQPSTQQQQDEQKSQQKEQQQQQARMQMQSKFKSQQSKQATDKSAQPTASDLEPSDNDAQAEKQTRAPTKRRKVQGANGTRVPAIEDFILPKRSANGQTEWLPRESNAPEPRRSVSPIENIGNGGHVDCGRERKEYEQHRYGSYSSQDQGSPYSQRPSRNYDPHGPPRDRPSQPPPLDPSQQSHRYHHLEHEQYPSHQAMSMSRYTHLPPPPPRGEPKISAQPSQSAHHAHQHPHAHPQHPSHHHQHSQHHSQEHHPHGITMQGYQGSQSHRAMDVDDNMHPSQYSSSSGWNQRLPGYATVSSSAFSTRLSSTGVVRSSGPDSSSPPLYPRQSPSSPAQTYSHYRSPGPQGSDYHRGESPSPYGPGSSQASTNGSTYHHSFSSILNPIHSGPGDSSDRGVGRKDGPNHLPPISLPSSHHSTSHQQPLPRASEILHPQQSQQEAGSHHSHHHSYSSHQRRPASPPLPINGSSAAAPSTLSSTPTAVANGAVGAGLRSTEVLQQTREDLQREVSHLSMLLGRAAAVLNGLDQALVPTTNGASTSVAESQHGALSALSSDVKTSSALASLMALSASGERGSGSSADAPAYSNGSTSGRHEDVHMHSQAYPPSRRD</sequence>
<feature type="region of interest" description="Disordered" evidence="9">
    <location>
        <begin position="1331"/>
        <end position="1370"/>
    </location>
</feature>
<keyword evidence="5" id="KW-0805">Transcription regulation</keyword>
<protein>
    <recommendedName>
        <fullName evidence="14">Siderophore biosynthesis regulatory protein URBS1</fullName>
    </recommendedName>
</protein>
<feature type="compositionally biased region" description="Low complexity" evidence="9">
    <location>
        <begin position="1117"/>
        <end position="1126"/>
    </location>
</feature>
<name>A0A9P8A8A6_MORAP</name>
<feature type="compositionally biased region" description="Basic residues" evidence="9">
    <location>
        <begin position="1204"/>
        <end position="1217"/>
    </location>
</feature>
<feature type="domain" description="GATA-type" evidence="10">
    <location>
        <begin position="554"/>
        <end position="607"/>
    </location>
</feature>
<dbReference type="PRINTS" id="PR00619">
    <property type="entry name" value="GATAZNFINGER"/>
</dbReference>
<feature type="compositionally biased region" description="Basic and acidic residues" evidence="9">
    <location>
        <begin position="154"/>
        <end position="192"/>
    </location>
</feature>
<evidence type="ECO:0000256" key="5">
    <source>
        <dbReference type="ARBA" id="ARBA00023015"/>
    </source>
</evidence>
<dbReference type="FunFam" id="3.30.50.10:FF:000007">
    <property type="entry name" value="Nitrogen regulatory AreA, N-terminal"/>
    <property type="match status" value="1"/>
</dbReference>
<dbReference type="PROSITE" id="PS50158">
    <property type="entry name" value="ZF_CCHC"/>
    <property type="match status" value="1"/>
</dbReference>
<accession>A0A9P8A8A6</accession>
<keyword evidence="4" id="KW-0862">Zinc</keyword>
<feature type="compositionally biased region" description="Polar residues" evidence="9">
    <location>
        <begin position="1039"/>
        <end position="1050"/>
    </location>
</feature>
<dbReference type="GO" id="GO:0008270">
    <property type="term" value="F:zinc ion binding"/>
    <property type="evidence" value="ECO:0007669"/>
    <property type="project" value="UniProtKB-KW"/>
</dbReference>
<feature type="compositionally biased region" description="Polar residues" evidence="9">
    <location>
        <begin position="1127"/>
        <end position="1143"/>
    </location>
</feature>
<feature type="region of interest" description="Disordered" evidence="9">
    <location>
        <begin position="127"/>
        <end position="555"/>
    </location>
</feature>
<evidence type="ECO:0000313" key="13">
    <source>
        <dbReference type="Proteomes" id="UP000717515"/>
    </source>
</evidence>
<evidence type="ECO:0000313" key="12">
    <source>
        <dbReference type="EMBL" id="KAG9324194.1"/>
    </source>
</evidence>
<feature type="compositionally biased region" description="Low complexity" evidence="9">
    <location>
        <begin position="1331"/>
        <end position="1340"/>
    </location>
</feature>
<feature type="compositionally biased region" description="Low complexity" evidence="9">
    <location>
        <begin position="756"/>
        <end position="767"/>
    </location>
</feature>
<gene>
    <name evidence="12" type="ORF">KVV02_001995</name>
</gene>
<feature type="compositionally biased region" description="Low complexity" evidence="9">
    <location>
        <begin position="352"/>
        <end position="382"/>
    </location>
</feature>
<dbReference type="InterPro" id="IPR000679">
    <property type="entry name" value="Znf_GATA"/>
</dbReference>
<dbReference type="InterPro" id="IPR013088">
    <property type="entry name" value="Znf_NHR/GATA"/>
</dbReference>
<feature type="compositionally biased region" description="Basic and acidic residues" evidence="9">
    <location>
        <begin position="136"/>
        <end position="146"/>
    </location>
</feature>
<evidence type="ECO:0000256" key="9">
    <source>
        <dbReference type="SAM" id="MobiDB-lite"/>
    </source>
</evidence>
<dbReference type="GO" id="GO:0005634">
    <property type="term" value="C:nucleus"/>
    <property type="evidence" value="ECO:0007669"/>
    <property type="project" value="UniProtKB-SubCell"/>
</dbReference>
<dbReference type="GO" id="GO:0045944">
    <property type="term" value="P:positive regulation of transcription by RNA polymerase II"/>
    <property type="evidence" value="ECO:0007669"/>
    <property type="project" value="TreeGrafter"/>
</dbReference>
<dbReference type="PANTHER" id="PTHR10071">
    <property type="entry name" value="TRANSCRIPTION FACTOR GATA FAMILY MEMBER"/>
    <property type="match status" value="1"/>
</dbReference>
<feature type="region of interest" description="Disordered" evidence="9">
    <location>
        <begin position="1071"/>
        <end position="1242"/>
    </location>
</feature>
<proteinExistence type="predicted"/>
<dbReference type="PROSITE" id="PS00344">
    <property type="entry name" value="GATA_ZN_FINGER_1"/>
    <property type="match status" value="2"/>
</dbReference>
<feature type="compositionally biased region" description="Basic and acidic residues" evidence="9">
    <location>
        <begin position="644"/>
        <end position="654"/>
    </location>
</feature>
<feature type="compositionally biased region" description="Basic and acidic residues" evidence="9">
    <location>
        <begin position="420"/>
        <end position="430"/>
    </location>
</feature>
<keyword evidence="2" id="KW-0479">Metal-binding</keyword>
<dbReference type="GO" id="GO:0000978">
    <property type="term" value="F:RNA polymerase II cis-regulatory region sequence-specific DNA binding"/>
    <property type="evidence" value="ECO:0007669"/>
    <property type="project" value="TreeGrafter"/>
</dbReference>
<dbReference type="SUPFAM" id="SSF57716">
    <property type="entry name" value="Glucocorticoid receptor-like (DNA-binding domain)"/>
    <property type="match status" value="2"/>
</dbReference>
<dbReference type="Proteomes" id="UP000717515">
    <property type="component" value="Unassembled WGS sequence"/>
</dbReference>
<dbReference type="Gene3D" id="3.30.50.10">
    <property type="entry name" value="Erythroid Transcription Factor GATA-1, subunit A"/>
    <property type="match status" value="2"/>
</dbReference>
<evidence type="ECO:0000259" key="10">
    <source>
        <dbReference type="PROSITE" id="PS50114"/>
    </source>
</evidence>
<feature type="compositionally biased region" description="Polar residues" evidence="9">
    <location>
        <begin position="1072"/>
        <end position="1101"/>
    </location>
</feature>
<feature type="compositionally biased region" description="Low complexity" evidence="9">
    <location>
        <begin position="1228"/>
        <end position="1242"/>
    </location>
</feature>
<feature type="domain" description="GATA-type" evidence="10">
    <location>
        <begin position="688"/>
        <end position="741"/>
    </location>
</feature>
<feature type="region of interest" description="Disordered" evidence="9">
    <location>
        <begin position="597"/>
        <end position="655"/>
    </location>
</feature>
<feature type="compositionally biased region" description="Basic and acidic residues" evidence="9">
    <location>
        <begin position="203"/>
        <end position="217"/>
    </location>
</feature>
<feature type="compositionally biased region" description="Low complexity" evidence="9">
    <location>
        <begin position="1172"/>
        <end position="1186"/>
    </location>
</feature>
<evidence type="ECO:0000256" key="8">
    <source>
        <dbReference type="PROSITE-ProRule" id="PRU00094"/>
    </source>
</evidence>
<feature type="compositionally biased region" description="Basic residues" evidence="9">
    <location>
        <begin position="986"/>
        <end position="1008"/>
    </location>
</feature>
<feature type="compositionally biased region" description="Polar residues" evidence="9">
    <location>
        <begin position="258"/>
        <end position="271"/>
    </location>
</feature>
<evidence type="ECO:0000256" key="1">
    <source>
        <dbReference type="ARBA" id="ARBA00004123"/>
    </source>
</evidence>
<feature type="compositionally biased region" description="Polar residues" evidence="9">
    <location>
        <begin position="512"/>
        <end position="546"/>
    </location>
</feature>
<dbReference type="GO" id="GO:0000122">
    <property type="term" value="P:negative regulation of transcription by RNA polymerase II"/>
    <property type="evidence" value="ECO:0007669"/>
    <property type="project" value="TreeGrafter"/>
</dbReference>
<comment type="caution">
    <text evidence="12">The sequence shown here is derived from an EMBL/GenBank/DDBJ whole genome shotgun (WGS) entry which is preliminary data.</text>
</comment>